<name>A0AA88LJT3_TACVA</name>
<accession>A0AA88LJT3</accession>
<dbReference type="GO" id="GO:0030695">
    <property type="term" value="F:GTPase regulator activity"/>
    <property type="evidence" value="ECO:0007669"/>
    <property type="project" value="InterPro"/>
</dbReference>
<dbReference type="GO" id="GO:0050727">
    <property type="term" value="P:regulation of inflammatory response"/>
    <property type="evidence" value="ECO:0007669"/>
    <property type="project" value="InterPro"/>
</dbReference>
<evidence type="ECO:0008006" key="4">
    <source>
        <dbReference type="Google" id="ProtNLM"/>
    </source>
</evidence>
<feature type="compositionally biased region" description="Basic and acidic residues" evidence="1">
    <location>
        <begin position="48"/>
        <end position="72"/>
    </location>
</feature>
<feature type="compositionally biased region" description="Basic and acidic residues" evidence="1">
    <location>
        <begin position="151"/>
        <end position="163"/>
    </location>
</feature>
<dbReference type="PROSITE" id="PS50877">
    <property type="entry name" value="GOLOCO"/>
    <property type="match status" value="4"/>
</dbReference>
<feature type="compositionally biased region" description="Basic and acidic residues" evidence="1">
    <location>
        <begin position="256"/>
        <end position="266"/>
    </location>
</feature>
<dbReference type="Proteomes" id="UP001187315">
    <property type="component" value="Unassembled WGS sequence"/>
</dbReference>
<feature type="region of interest" description="Disordered" evidence="1">
    <location>
        <begin position="244"/>
        <end position="294"/>
    </location>
</feature>
<proteinExistence type="predicted"/>
<keyword evidence="3" id="KW-1185">Reference proteome</keyword>
<feature type="compositionally biased region" description="Basic and acidic residues" evidence="1">
    <location>
        <begin position="97"/>
        <end position="111"/>
    </location>
</feature>
<dbReference type="InterPro" id="IPR003109">
    <property type="entry name" value="GoLoco_motif"/>
</dbReference>
<dbReference type="InterPro" id="IPR042888">
    <property type="entry name" value="GPSM3"/>
</dbReference>
<dbReference type="AlphaFoldDB" id="A0AA88LJT3"/>
<organism evidence="2 3">
    <name type="scientific">Tachysurus vachellii</name>
    <name type="common">Darkbarbel catfish</name>
    <name type="synonym">Pelteobagrus vachellii</name>
    <dbReference type="NCBI Taxonomy" id="175792"/>
    <lineage>
        <taxon>Eukaryota</taxon>
        <taxon>Metazoa</taxon>
        <taxon>Chordata</taxon>
        <taxon>Craniata</taxon>
        <taxon>Vertebrata</taxon>
        <taxon>Euteleostomi</taxon>
        <taxon>Actinopterygii</taxon>
        <taxon>Neopterygii</taxon>
        <taxon>Teleostei</taxon>
        <taxon>Ostariophysi</taxon>
        <taxon>Siluriformes</taxon>
        <taxon>Bagridae</taxon>
        <taxon>Tachysurus</taxon>
    </lineage>
</organism>
<reference evidence="2" key="1">
    <citation type="submission" date="2023-08" db="EMBL/GenBank/DDBJ databases">
        <title>Pelteobagrus vachellii genome.</title>
        <authorList>
            <person name="Liu H."/>
        </authorList>
    </citation>
    <scope>NUCLEOTIDE SEQUENCE</scope>
    <source>
        <strain evidence="2">PRFRI_2022a</strain>
        <tissue evidence="2">Muscle</tissue>
    </source>
</reference>
<feature type="region of interest" description="Disordered" evidence="1">
    <location>
        <begin position="48"/>
        <end position="170"/>
    </location>
</feature>
<dbReference type="InterPro" id="IPR011990">
    <property type="entry name" value="TPR-like_helical_dom_sf"/>
</dbReference>
<dbReference type="Pfam" id="PF02188">
    <property type="entry name" value="GoLoco"/>
    <property type="match status" value="3"/>
</dbReference>
<evidence type="ECO:0000313" key="3">
    <source>
        <dbReference type="Proteomes" id="UP001187315"/>
    </source>
</evidence>
<dbReference type="SMART" id="SM00390">
    <property type="entry name" value="GoLoco"/>
    <property type="match status" value="4"/>
</dbReference>
<dbReference type="Gene3D" id="1.25.40.10">
    <property type="entry name" value="Tetratricopeptide repeat domain"/>
    <property type="match status" value="2"/>
</dbReference>
<dbReference type="PANTHER" id="PTHR47617">
    <property type="entry name" value="G-PROTEIN SIGNALING MODULATOR 3"/>
    <property type="match status" value="1"/>
</dbReference>
<gene>
    <name evidence="2" type="ORF">Q7C36_023500</name>
</gene>
<sequence>MDCAEVKGQFPADEQLEPLFILEEGDELDNFAHISTSGKCILKVKKEGMENRIKESSESSRESKNDVKEGESMHVTTTQEEEESQQKEGLGYKNRKIKGETETDENVDVKRVQTGPGLVLEKAGGGTERANTDAVPKDQSLSDTQPVVKLRTRDRLSPDDAQQKVHRLSPDSPDALYELLCALQEGRRLNDQRCSFTLQPRRRCHSEPGTPRHSQKVVFSSMTSLQKEEFFDLVAVSQARRLDDQRADFQKPSTESPERLPQETRRPSSAPESYSSQPRPKSRRSSWKVIEFGQTVPKPAQKEELYNMILSSQAQGRLEEQRSKAPGPMDDEDFFSLLLRVQGGRMDEQRTELPVALQN</sequence>
<protein>
    <recommendedName>
        <fullName evidence="4">G-protein signaling modulator 3</fullName>
    </recommendedName>
</protein>
<dbReference type="EMBL" id="JAVHJS010000026">
    <property type="protein sequence ID" value="KAK2815234.1"/>
    <property type="molecule type" value="Genomic_DNA"/>
</dbReference>
<evidence type="ECO:0000313" key="2">
    <source>
        <dbReference type="EMBL" id="KAK2815234.1"/>
    </source>
</evidence>
<dbReference type="PANTHER" id="PTHR47617:SF1">
    <property type="entry name" value="G-PROTEIN-SIGNALING MODULATOR 3"/>
    <property type="match status" value="1"/>
</dbReference>
<evidence type="ECO:0000256" key="1">
    <source>
        <dbReference type="SAM" id="MobiDB-lite"/>
    </source>
</evidence>
<comment type="caution">
    <text evidence="2">The sequence shown here is derived from an EMBL/GenBank/DDBJ whole genome shotgun (WGS) entry which is preliminary data.</text>
</comment>